<comment type="caution">
    <text evidence="2">The sequence shown here is derived from an EMBL/GenBank/DDBJ whole genome shotgun (WGS) entry which is preliminary data.</text>
</comment>
<gene>
    <name evidence="2" type="ORF">PPOP_3507</name>
</gene>
<evidence type="ECO:0000259" key="1">
    <source>
        <dbReference type="Pfam" id="PF15545"/>
    </source>
</evidence>
<name>M9M4T2_PAEPP</name>
<dbReference type="InterPro" id="IPR029097">
    <property type="entry name" value="Ntox8"/>
</dbReference>
<dbReference type="EMBL" id="BALG01000349">
    <property type="protein sequence ID" value="GAC44104.1"/>
    <property type="molecule type" value="Genomic_DNA"/>
</dbReference>
<sequence length="67" mass="8212">MHGEIKRDMNEIKQGKRPTIRVPQGYQLAHRRGFEARKGYGYRYSDLQMIKNHRTQHKYDNYGRIRY</sequence>
<accession>M9M4T2</accession>
<organism evidence="2 3">
    <name type="scientific">Paenibacillus popilliae ATCC 14706</name>
    <dbReference type="NCBI Taxonomy" id="1212764"/>
    <lineage>
        <taxon>Bacteria</taxon>
        <taxon>Bacillati</taxon>
        <taxon>Bacillota</taxon>
        <taxon>Bacilli</taxon>
        <taxon>Bacillales</taxon>
        <taxon>Paenibacillaceae</taxon>
        <taxon>Paenibacillus</taxon>
    </lineage>
</organism>
<protein>
    <submittedName>
        <fullName evidence="2">Phenylalanyl-tRNA synthetase</fullName>
    </submittedName>
</protein>
<keyword evidence="3" id="KW-1185">Reference proteome</keyword>
<keyword evidence="2" id="KW-0436">Ligase</keyword>
<proteinExistence type="predicted"/>
<dbReference type="GO" id="GO:0004812">
    <property type="term" value="F:aminoacyl-tRNA ligase activity"/>
    <property type="evidence" value="ECO:0007669"/>
    <property type="project" value="UniProtKB-KW"/>
</dbReference>
<keyword evidence="2" id="KW-0030">Aminoacyl-tRNA synthetase</keyword>
<dbReference type="OrthoDB" id="41445at2"/>
<dbReference type="Pfam" id="PF15545">
    <property type="entry name" value="Ntox8"/>
    <property type="match status" value="1"/>
</dbReference>
<dbReference type="AlphaFoldDB" id="M9M4T2"/>
<dbReference type="Proteomes" id="UP000029453">
    <property type="component" value="Unassembled WGS sequence"/>
</dbReference>
<feature type="domain" description="Bacterial toxin 8" evidence="1">
    <location>
        <begin position="2"/>
        <end position="60"/>
    </location>
</feature>
<evidence type="ECO:0000313" key="2">
    <source>
        <dbReference type="EMBL" id="GAC44104.1"/>
    </source>
</evidence>
<reference evidence="2 3" key="1">
    <citation type="submission" date="2012-10" db="EMBL/GenBank/DDBJ databases">
        <title>Draft Genome Sequence of Paenibacillus popilliae ATCC 14706T.</title>
        <authorList>
            <person name="Iiyama K."/>
            <person name="Mori K."/>
            <person name="Mon H."/>
            <person name="Chieda Y."/>
            <person name="Lee J.M."/>
            <person name="Kusakabe T."/>
            <person name="Tashiro K."/>
            <person name="Asano S."/>
            <person name="Yasunaga-Aoki C."/>
            <person name="Shimizu S."/>
        </authorList>
    </citation>
    <scope>NUCLEOTIDE SEQUENCE [LARGE SCALE GENOMIC DNA]</scope>
    <source>
        <strain evidence="2 3">ATCC 14706</strain>
    </source>
</reference>
<evidence type="ECO:0000313" key="3">
    <source>
        <dbReference type="Proteomes" id="UP000029453"/>
    </source>
</evidence>